<evidence type="ECO:0000256" key="8">
    <source>
        <dbReference type="ARBA" id="ARBA00038436"/>
    </source>
</evidence>
<keyword evidence="3" id="KW-1003">Cell membrane</keyword>
<evidence type="ECO:0000313" key="12">
    <source>
        <dbReference type="EMBL" id="TXL66270.1"/>
    </source>
</evidence>
<dbReference type="InterPro" id="IPR007387">
    <property type="entry name" value="TRAP_DctQ"/>
</dbReference>
<keyword evidence="4 9" id="KW-0997">Cell inner membrane</keyword>
<sequence length="175" mass="19387">MPDPDKFAAPAPDLPADPAAATRAGRPRRLPEDWVGALAMALLTLITFANVLVRYLTNESFAWTEEISVWLMVVVTMVASGAAVVRDRHIRIEIFFLGGSAARRQRLATLSSLATVVAFLLLFGLGLRLFWDDYRYEVTSPGIGVPQWWYTIWLPLLALAISARALHRLLKGARA</sequence>
<evidence type="ECO:0000256" key="4">
    <source>
        <dbReference type="ARBA" id="ARBA00022519"/>
    </source>
</evidence>
<feature type="transmembrane region" description="Helical" evidence="9">
    <location>
        <begin position="147"/>
        <end position="166"/>
    </location>
</feature>
<feature type="domain" description="Tripartite ATP-independent periplasmic transporters DctQ component" evidence="11">
    <location>
        <begin position="43"/>
        <end position="174"/>
    </location>
</feature>
<dbReference type="InterPro" id="IPR055348">
    <property type="entry name" value="DctQ"/>
</dbReference>
<comment type="similarity">
    <text evidence="8 9">Belongs to the TRAP transporter small permease family.</text>
</comment>
<dbReference type="GO" id="GO:0005886">
    <property type="term" value="C:plasma membrane"/>
    <property type="evidence" value="ECO:0007669"/>
    <property type="project" value="UniProtKB-SubCell"/>
</dbReference>
<evidence type="ECO:0000256" key="9">
    <source>
        <dbReference type="RuleBase" id="RU369079"/>
    </source>
</evidence>
<feature type="transmembrane region" description="Helical" evidence="9">
    <location>
        <begin position="34"/>
        <end position="55"/>
    </location>
</feature>
<feature type="transmembrane region" description="Helical" evidence="9">
    <location>
        <begin position="67"/>
        <end position="86"/>
    </location>
</feature>
<feature type="region of interest" description="Disordered" evidence="10">
    <location>
        <begin position="1"/>
        <end position="25"/>
    </location>
</feature>
<dbReference type="AlphaFoldDB" id="A0A5C8NYS2"/>
<comment type="caution">
    <text evidence="12">The sequence shown here is derived from an EMBL/GenBank/DDBJ whole genome shotgun (WGS) entry which is preliminary data.</text>
</comment>
<comment type="function">
    <text evidence="9">Part of the tripartite ATP-independent periplasmic (TRAP) transport system.</text>
</comment>
<keyword evidence="7 9" id="KW-0472">Membrane</keyword>
<dbReference type="OrthoDB" id="6363908at2"/>
<keyword evidence="13" id="KW-1185">Reference proteome</keyword>
<protein>
    <recommendedName>
        <fullName evidence="9">TRAP transporter small permease protein</fullName>
    </recommendedName>
</protein>
<evidence type="ECO:0000313" key="13">
    <source>
        <dbReference type="Proteomes" id="UP000321548"/>
    </source>
</evidence>
<dbReference type="RefSeq" id="WP_147704181.1">
    <property type="nucleotide sequence ID" value="NZ_VDUY01000003.1"/>
</dbReference>
<feature type="compositionally biased region" description="Low complexity" evidence="10">
    <location>
        <begin position="7"/>
        <end position="24"/>
    </location>
</feature>
<keyword evidence="6 9" id="KW-1133">Transmembrane helix</keyword>
<comment type="subcellular location">
    <subcellularLocation>
        <location evidence="1 9">Cell inner membrane</location>
        <topology evidence="1 9">Multi-pass membrane protein</topology>
    </subcellularLocation>
</comment>
<evidence type="ECO:0000256" key="7">
    <source>
        <dbReference type="ARBA" id="ARBA00023136"/>
    </source>
</evidence>
<name>A0A5C8NYS2_9BURK</name>
<comment type="subunit">
    <text evidence="9">The complex comprises the extracytoplasmic solute receptor protein and the two transmembrane proteins.</text>
</comment>
<dbReference type="Pfam" id="PF04290">
    <property type="entry name" value="DctQ"/>
    <property type="match status" value="1"/>
</dbReference>
<feature type="transmembrane region" description="Helical" evidence="9">
    <location>
        <begin position="107"/>
        <end position="127"/>
    </location>
</feature>
<keyword evidence="5 9" id="KW-0812">Transmembrane</keyword>
<evidence type="ECO:0000256" key="1">
    <source>
        <dbReference type="ARBA" id="ARBA00004429"/>
    </source>
</evidence>
<evidence type="ECO:0000256" key="10">
    <source>
        <dbReference type="SAM" id="MobiDB-lite"/>
    </source>
</evidence>
<dbReference type="Proteomes" id="UP000321548">
    <property type="component" value="Unassembled WGS sequence"/>
</dbReference>
<dbReference type="PANTHER" id="PTHR35011">
    <property type="entry name" value="2,3-DIKETO-L-GULONATE TRAP TRANSPORTER SMALL PERMEASE PROTEIN YIAM"/>
    <property type="match status" value="1"/>
</dbReference>
<keyword evidence="2 9" id="KW-0813">Transport</keyword>
<dbReference type="EMBL" id="VDUY01000003">
    <property type="protein sequence ID" value="TXL66270.1"/>
    <property type="molecule type" value="Genomic_DNA"/>
</dbReference>
<evidence type="ECO:0000256" key="5">
    <source>
        <dbReference type="ARBA" id="ARBA00022692"/>
    </source>
</evidence>
<dbReference type="GO" id="GO:0022857">
    <property type="term" value="F:transmembrane transporter activity"/>
    <property type="evidence" value="ECO:0007669"/>
    <property type="project" value="UniProtKB-UniRule"/>
</dbReference>
<accession>A0A5C8NYS2</accession>
<evidence type="ECO:0000259" key="11">
    <source>
        <dbReference type="Pfam" id="PF04290"/>
    </source>
</evidence>
<proteinExistence type="inferred from homology"/>
<evidence type="ECO:0000256" key="6">
    <source>
        <dbReference type="ARBA" id="ARBA00022989"/>
    </source>
</evidence>
<gene>
    <name evidence="12" type="ORF">FHP08_09380</name>
</gene>
<organism evidence="12 13">
    <name type="scientific">Zeimonas arvi</name>
    <dbReference type="NCBI Taxonomy" id="2498847"/>
    <lineage>
        <taxon>Bacteria</taxon>
        <taxon>Pseudomonadati</taxon>
        <taxon>Pseudomonadota</taxon>
        <taxon>Betaproteobacteria</taxon>
        <taxon>Burkholderiales</taxon>
        <taxon>Burkholderiaceae</taxon>
        <taxon>Zeimonas</taxon>
    </lineage>
</organism>
<evidence type="ECO:0000256" key="3">
    <source>
        <dbReference type="ARBA" id="ARBA00022475"/>
    </source>
</evidence>
<evidence type="ECO:0000256" key="2">
    <source>
        <dbReference type="ARBA" id="ARBA00022448"/>
    </source>
</evidence>
<reference evidence="12 13" key="1">
    <citation type="submission" date="2019-06" db="EMBL/GenBank/DDBJ databases">
        <title>Quisquiliibacterium sp. nov., isolated from a maize field.</title>
        <authorList>
            <person name="Lin S.-Y."/>
            <person name="Tsai C.-F."/>
            <person name="Young C.-C."/>
        </authorList>
    </citation>
    <scope>NUCLEOTIDE SEQUENCE [LARGE SCALE GENOMIC DNA]</scope>
    <source>
        <strain evidence="12 13">CC-CFT501</strain>
    </source>
</reference>